<evidence type="ECO:0000313" key="2">
    <source>
        <dbReference type="EMBL" id="EKY29408.1"/>
    </source>
</evidence>
<dbReference type="EMBL" id="AMEZ01000009">
    <property type="protein sequence ID" value="EKY29408.1"/>
    <property type="molecule type" value="Genomic_DNA"/>
</dbReference>
<keyword evidence="1" id="KW-1133">Transmembrane helix</keyword>
<organism evidence="2 3">
    <name type="scientific">Clostridium celatum DSM 1785</name>
    <dbReference type="NCBI Taxonomy" id="545697"/>
    <lineage>
        <taxon>Bacteria</taxon>
        <taxon>Bacillati</taxon>
        <taxon>Bacillota</taxon>
        <taxon>Clostridia</taxon>
        <taxon>Eubacteriales</taxon>
        <taxon>Clostridiaceae</taxon>
        <taxon>Clostridium</taxon>
    </lineage>
</organism>
<keyword evidence="1" id="KW-0472">Membrane</keyword>
<dbReference type="eggNOG" id="COG5546">
    <property type="taxonomic scope" value="Bacteria"/>
</dbReference>
<sequence length="83" mass="9345">MKIDWSRFKNYGLWVSIFALIPLVLNAFGVKVVPEEYSELTNAILAVLVAAGIVSNPTTVAKWYLGDKKQETVDKEQDTNEEK</sequence>
<dbReference type="Proteomes" id="UP000010420">
    <property type="component" value="Unassembled WGS sequence"/>
</dbReference>
<keyword evidence="3" id="KW-1185">Reference proteome</keyword>
<comment type="caution">
    <text evidence="2">The sequence shown here is derived from an EMBL/GenBank/DDBJ whole genome shotgun (WGS) entry which is preliminary data.</text>
</comment>
<evidence type="ECO:0000313" key="3">
    <source>
        <dbReference type="Proteomes" id="UP000010420"/>
    </source>
</evidence>
<gene>
    <name evidence="2" type="ORF">HMPREF0216_00269</name>
</gene>
<dbReference type="RefSeq" id="WP_005210194.1">
    <property type="nucleotide sequence ID" value="NZ_KB291603.1"/>
</dbReference>
<feature type="transmembrane region" description="Helical" evidence="1">
    <location>
        <begin position="42"/>
        <end position="65"/>
    </location>
</feature>
<dbReference type="OrthoDB" id="1922895at2"/>
<name>L1QN56_9CLOT</name>
<proteinExistence type="predicted"/>
<feature type="transmembrane region" description="Helical" evidence="1">
    <location>
        <begin position="12"/>
        <end position="30"/>
    </location>
</feature>
<reference evidence="2 3" key="1">
    <citation type="submission" date="2012-05" db="EMBL/GenBank/DDBJ databases">
        <authorList>
            <person name="Weinstock G."/>
            <person name="Sodergren E."/>
            <person name="Lobos E.A."/>
            <person name="Fulton L."/>
            <person name="Fulton R."/>
            <person name="Courtney L."/>
            <person name="Fronick C."/>
            <person name="O'Laughlin M."/>
            <person name="Godfrey J."/>
            <person name="Wilson R.M."/>
            <person name="Miner T."/>
            <person name="Farmer C."/>
            <person name="Delehaunty K."/>
            <person name="Cordes M."/>
            <person name="Minx P."/>
            <person name="Tomlinson C."/>
            <person name="Chen J."/>
            <person name="Wollam A."/>
            <person name="Pepin K.H."/>
            <person name="Bhonagiri V."/>
            <person name="Zhang X."/>
            <person name="Suruliraj S."/>
            <person name="Warren W."/>
            <person name="Mitreva M."/>
            <person name="Mardis E.R."/>
            <person name="Wilson R.K."/>
        </authorList>
    </citation>
    <scope>NUCLEOTIDE SEQUENCE [LARGE SCALE GENOMIC DNA]</scope>
    <source>
        <strain evidence="2 3">DSM 1785</strain>
    </source>
</reference>
<dbReference type="PATRIC" id="fig|545697.3.peg.265"/>
<dbReference type="AlphaFoldDB" id="L1QN56"/>
<protein>
    <submittedName>
        <fullName evidence="2">Holin, phage phi LC3 family</fullName>
    </submittedName>
</protein>
<evidence type="ECO:0000256" key="1">
    <source>
        <dbReference type="SAM" id="Phobius"/>
    </source>
</evidence>
<accession>L1QN56</accession>
<keyword evidence="1" id="KW-0812">Transmembrane</keyword>
<dbReference type="HOGENOM" id="CLU_170163_2_1_9"/>